<dbReference type="Gene3D" id="3.80.10.10">
    <property type="entry name" value="Ribonuclease Inhibitor"/>
    <property type="match status" value="1"/>
</dbReference>
<organism evidence="1 2">
    <name type="scientific">Polarella glacialis</name>
    <name type="common">Dinoflagellate</name>
    <dbReference type="NCBI Taxonomy" id="89957"/>
    <lineage>
        <taxon>Eukaryota</taxon>
        <taxon>Sar</taxon>
        <taxon>Alveolata</taxon>
        <taxon>Dinophyceae</taxon>
        <taxon>Suessiales</taxon>
        <taxon>Suessiaceae</taxon>
        <taxon>Polarella</taxon>
    </lineage>
</organism>
<sequence length="136" mass="14851">MALRSLLNLDDIGSPVFASYLAIEDLLGLSQSSRDCLRLCRRALRVLHLQDFGDQAAATLLRLVGSSLTDKGADIREIDASFCRSVTNDTLKALPKLPAVVALNLDGCQDVDDEGLVAVAQRCTGLRRFSVYWNVK</sequence>
<dbReference type="AlphaFoldDB" id="A0A813EZH3"/>
<feature type="non-terminal residue" evidence="1">
    <location>
        <position position="136"/>
    </location>
</feature>
<keyword evidence="2" id="KW-1185">Reference proteome</keyword>
<reference evidence="1" key="1">
    <citation type="submission" date="2021-02" db="EMBL/GenBank/DDBJ databases">
        <authorList>
            <person name="Dougan E. K."/>
            <person name="Rhodes N."/>
            <person name="Thang M."/>
            <person name="Chan C."/>
        </authorList>
    </citation>
    <scope>NUCLEOTIDE SEQUENCE</scope>
</reference>
<dbReference type="SUPFAM" id="SSF52047">
    <property type="entry name" value="RNI-like"/>
    <property type="match status" value="1"/>
</dbReference>
<dbReference type="EMBL" id="CAJNNV010015570">
    <property type="protein sequence ID" value="CAE8603600.1"/>
    <property type="molecule type" value="Genomic_DNA"/>
</dbReference>
<protein>
    <submittedName>
        <fullName evidence="1">Uncharacterized protein</fullName>
    </submittedName>
</protein>
<dbReference type="InterPro" id="IPR032675">
    <property type="entry name" value="LRR_dom_sf"/>
</dbReference>
<accession>A0A813EZH3</accession>
<proteinExistence type="predicted"/>
<name>A0A813EZH3_POLGL</name>
<evidence type="ECO:0000313" key="1">
    <source>
        <dbReference type="EMBL" id="CAE8603600.1"/>
    </source>
</evidence>
<comment type="caution">
    <text evidence="1">The sequence shown here is derived from an EMBL/GenBank/DDBJ whole genome shotgun (WGS) entry which is preliminary data.</text>
</comment>
<gene>
    <name evidence="1" type="ORF">PGLA1383_LOCUS21807</name>
</gene>
<dbReference type="OrthoDB" id="550575at2759"/>
<dbReference type="Proteomes" id="UP000654075">
    <property type="component" value="Unassembled WGS sequence"/>
</dbReference>
<evidence type="ECO:0000313" key="2">
    <source>
        <dbReference type="Proteomes" id="UP000654075"/>
    </source>
</evidence>